<feature type="coiled-coil region" evidence="2">
    <location>
        <begin position="102"/>
        <end position="129"/>
    </location>
</feature>
<name>A0AAD9RUW8_9HYME</name>
<dbReference type="GO" id="GO:0005549">
    <property type="term" value="F:odorant binding"/>
    <property type="evidence" value="ECO:0007669"/>
    <property type="project" value="InterPro"/>
</dbReference>
<dbReference type="AlphaFoldDB" id="A0AAD9RUW8"/>
<keyword evidence="2" id="KW-0175">Coiled coil</keyword>
<dbReference type="EMBL" id="JAIFRP010000013">
    <property type="protein sequence ID" value="KAK2586407.1"/>
    <property type="molecule type" value="Genomic_DNA"/>
</dbReference>
<gene>
    <name evidence="4" type="ORF">KPH14_010692</name>
</gene>
<dbReference type="Pfam" id="PF01395">
    <property type="entry name" value="PBP_GOBP"/>
    <property type="match status" value="1"/>
</dbReference>
<dbReference type="SMART" id="SM00708">
    <property type="entry name" value="PhBP"/>
    <property type="match status" value="1"/>
</dbReference>
<feature type="signal peptide" evidence="3">
    <location>
        <begin position="1"/>
        <end position="19"/>
    </location>
</feature>
<dbReference type="CDD" id="cd23992">
    <property type="entry name" value="PBP_GOBP"/>
    <property type="match status" value="1"/>
</dbReference>
<evidence type="ECO:0000256" key="2">
    <source>
        <dbReference type="SAM" id="Coils"/>
    </source>
</evidence>
<dbReference type="Proteomes" id="UP001258017">
    <property type="component" value="Unassembled WGS sequence"/>
</dbReference>
<reference evidence="4" key="1">
    <citation type="submission" date="2021-08" db="EMBL/GenBank/DDBJ databases">
        <authorList>
            <person name="Misof B."/>
            <person name="Oliver O."/>
            <person name="Podsiadlowski L."/>
            <person name="Donath A."/>
            <person name="Peters R."/>
            <person name="Mayer C."/>
            <person name="Rust J."/>
            <person name="Gunkel S."/>
            <person name="Lesny P."/>
            <person name="Martin S."/>
            <person name="Oeyen J.P."/>
            <person name="Petersen M."/>
            <person name="Panagiotis P."/>
            <person name="Wilbrandt J."/>
            <person name="Tanja T."/>
        </authorList>
    </citation>
    <scope>NUCLEOTIDE SEQUENCE</scope>
    <source>
        <strain evidence="4">GBR_01_08_01A</strain>
        <tissue evidence="4">Thorax + abdomen</tissue>
    </source>
</reference>
<evidence type="ECO:0000313" key="5">
    <source>
        <dbReference type="Proteomes" id="UP001258017"/>
    </source>
</evidence>
<keyword evidence="1 3" id="KW-0732">Signal</keyword>
<sequence>MKGLQIVTSVLLLAALCKAGSEEEHMKKLEQISTECADEQGLTKDQVEDSPRMICAGEELDKKMTCHMACFYKKVDVMQNGEVLMDKVKESLMPYTKDDKMKEELEEKLNGCKDKIAELSDECDKAAELSKCLLADSKMCKDLPPK</sequence>
<accession>A0AAD9RUW8</accession>
<reference evidence="4" key="2">
    <citation type="journal article" date="2023" name="Commun. Biol.">
        <title>Intrasexual cuticular hydrocarbon dimorphism in a wasp sheds light on hydrocarbon biosynthesis genes in Hymenoptera.</title>
        <authorList>
            <person name="Moris V.C."/>
            <person name="Podsiadlowski L."/>
            <person name="Martin S."/>
            <person name="Oeyen J.P."/>
            <person name="Donath A."/>
            <person name="Petersen M."/>
            <person name="Wilbrandt J."/>
            <person name="Misof B."/>
            <person name="Liedtke D."/>
            <person name="Thamm M."/>
            <person name="Scheiner R."/>
            <person name="Schmitt T."/>
            <person name="Niehuis O."/>
        </authorList>
    </citation>
    <scope>NUCLEOTIDE SEQUENCE</scope>
    <source>
        <strain evidence="4">GBR_01_08_01A</strain>
    </source>
</reference>
<evidence type="ECO:0000256" key="3">
    <source>
        <dbReference type="SAM" id="SignalP"/>
    </source>
</evidence>
<dbReference type="PANTHER" id="PTHR11857">
    <property type="entry name" value="ODORANT BINDING PROTEIN-RELATED"/>
    <property type="match status" value="1"/>
</dbReference>
<feature type="chain" id="PRO_5042213151" evidence="3">
    <location>
        <begin position="20"/>
        <end position="146"/>
    </location>
</feature>
<protein>
    <submittedName>
        <fullName evidence="4">Uncharacterized protein</fullName>
    </submittedName>
</protein>
<keyword evidence="5" id="KW-1185">Reference proteome</keyword>
<dbReference type="SUPFAM" id="SSF47565">
    <property type="entry name" value="Insect pheromone/odorant-binding proteins"/>
    <property type="match status" value="1"/>
</dbReference>
<dbReference type="InterPro" id="IPR006170">
    <property type="entry name" value="PBP/GOBP"/>
</dbReference>
<dbReference type="GO" id="GO:0005615">
    <property type="term" value="C:extracellular space"/>
    <property type="evidence" value="ECO:0007669"/>
    <property type="project" value="TreeGrafter"/>
</dbReference>
<evidence type="ECO:0000313" key="4">
    <source>
        <dbReference type="EMBL" id="KAK2586407.1"/>
    </source>
</evidence>
<dbReference type="InterPro" id="IPR036728">
    <property type="entry name" value="PBP_GOBP_sf"/>
</dbReference>
<evidence type="ECO:0000256" key="1">
    <source>
        <dbReference type="ARBA" id="ARBA00022729"/>
    </source>
</evidence>
<comment type="caution">
    <text evidence="4">The sequence shown here is derived from an EMBL/GenBank/DDBJ whole genome shotgun (WGS) entry which is preliminary data.</text>
</comment>
<dbReference type="GO" id="GO:0007608">
    <property type="term" value="P:sensory perception of smell"/>
    <property type="evidence" value="ECO:0007669"/>
    <property type="project" value="TreeGrafter"/>
</dbReference>
<organism evidence="4 5">
    <name type="scientific">Odynerus spinipes</name>
    <dbReference type="NCBI Taxonomy" id="1348599"/>
    <lineage>
        <taxon>Eukaryota</taxon>
        <taxon>Metazoa</taxon>
        <taxon>Ecdysozoa</taxon>
        <taxon>Arthropoda</taxon>
        <taxon>Hexapoda</taxon>
        <taxon>Insecta</taxon>
        <taxon>Pterygota</taxon>
        <taxon>Neoptera</taxon>
        <taxon>Endopterygota</taxon>
        <taxon>Hymenoptera</taxon>
        <taxon>Apocrita</taxon>
        <taxon>Aculeata</taxon>
        <taxon>Vespoidea</taxon>
        <taxon>Vespidae</taxon>
        <taxon>Eumeninae</taxon>
        <taxon>Odynerus</taxon>
    </lineage>
</organism>
<proteinExistence type="predicted"/>
<dbReference type="Gene3D" id="1.10.238.20">
    <property type="entry name" value="Pheromone/general odorant binding protein domain"/>
    <property type="match status" value="1"/>
</dbReference>